<accession>A0A0K1JEZ7</accession>
<keyword evidence="11" id="KW-1185">Reference proteome</keyword>
<evidence type="ECO:0000256" key="5">
    <source>
        <dbReference type="ARBA" id="ARBA00022741"/>
    </source>
</evidence>
<gene>
    <name evidence="10" type="ORF">VV02_04365</name>
</gene>
<keyword evidence="3" id="KW-1003">Cell membrane</keyword>
<evidence type="ECO:0000256" key="3">
    <source>
        <dbReference type="ARBA" id="ARBA00022475"/>
    </source>
</evidence>
<keyword evidence="2" id="KW-0813">Transport</keyword>
<feature type="domain" description="ABC transporter" evidence="9">
    <location>
        <begin position="260"/>
        <end position="499"/>
    </location>
</feature>
<dbReference type="InterPro" id="IPR003439">
    <property type="entry name" value="ABC_transporter-like_ATP-bd"/>
</dbReference>
<dbReference type="Pfam" id="PF00005">
    <property type="entry name" value="ABC_tran"/>
    <property type="match status" value="2"/>
</dbReference>
<evidence type="ECO:0000256" key="2">
    <source>
        <dbReference type="ARBA" id="ARBA00022448"/>
    </source>
</evidence>
<sequence length="504" mass="54010">MLDDASTQQPLLRTRGLTKQFFGVPVLEDADLDLVPGQVHGLVGENGAGKSTLMKLLAGVHQPDAGTIEIDGELQRFGHPVQAQQAGVSTVFQEFNLLPERTVAENIFLGREPRRRGLVDRGRMRRATTELLDDLGVPGLSADSKVRSLSVAEQQVVEIAKALSYDARIIAMDEPTAALAEHEVALLYRIIERLTARGVAILYVSHRLKEVFDLCDVITVLKDGRQVATKPAAELDEATLVRLMVGRPMSAMFPPRPAEATTGDVRLELRGVGNGYVDGVDLTLRSGEIVGLAGLQGSGRTELLEAVFGVQPITRGEVLLDGQPVALRSPRRAVRHGLALITEDRKATGLALRQSVLDNGLGVVRSVFPGRTPQARRALPGVLSSLDVTARSLDQEVQFLSGGNQQKVVLARWLGTEPCVVLMDEPTRGIDVGAKHSIYELMRALSAQGVAILMVSSELPEVIGMSDRVLVMREGRLAGELPADSSEEQILGVATGAVTVGAAG</sequence>
<dbReference type="FunFam" id="3.40.50.300:FF:000127">
    <property type="entry name" value="Ribose import ATP-binding protein RbsA"/>
    <property type="match status" value="1"/>
</dbReference>
<dbReference type="GO" id="GO:0005524">
    <property type="term" value="F:ATP binding"/>
    <property type="evidence" value="ECO:0007669"/>
    <property type="project" value="UniProtKB-KW"/>
</dbReference>
<keyword evidence="5" id="KW-0547">Nucleotide-binding</keyword>
<dbReference type="PROSITE" id="PS50893">
    <property type="entry name" value="ABC_TRANSPORTER_2"/>
    <property type="match status" value="2"/>
</dbReference>
<keyword evidence="4" id="KW-0677">Repeat</keyword>
<dbReference type="AlphaFoldDB" id="A0A0K1JEZ7"/>
<keyword evidence="6" id="KW-0067">ATP-binding</keyword>
<organism evidence="10 11">
    <name type="scientific">Luteipulveratus mongoliensis</name>
    <dbReference type="NCBI Taxonomy" id="571913"/>
    <lineage>
        <taxon>Bacteria</taxon>
        <taxon>Bacillati</taxon>
        <taxon>Actinomycetota</taxon>
        <taxon>Actinomycetes</taxon>
        <taxon>Micrococcales</taxon>
        <taxon>Dermacoccaceae</taxon>
        <taxon>Luteipulveratus</taxon>
    </lineage>
</organism>
<dbReference type="Gene3D" id="3.40.50.300">
    <property type="entry name" value="P-loop containing nucleotide triphosphate hydrolases"/>
    <property type="match status" value="2"/>
</dbReference>
<evidence type="ECO:0000256" key="6">
    <source>
        <dbReference type="ARBA" id="ARBA00022840"/>
    </source>
</evidence>
<dbReference type="GO" id="GO:0016887">
    <property type="term" value="F:ATP hydrolysis activity"/>
    <property type="evidence" value="ECO:0007669"/>
    <property type="project" value="InterPro"/>
</dbReference>
<dbReference type="CDD" id="cd03215">
    <property type="entry name" value="ABC_Carb_Monos_II"/>
    <property type="match status" value="1"/>
</dbReference>
<keyword evidence="7" id="KW-1278">Translocase</keyword>
<evidence type="ECO:0000256" key="4">
    <source>
        <dbReference type="ARBA" id="ARBA00022737"/>
    </source>
</evidence>
<feature type="domain" description="ABC transporter" evidence="9">
    <location>
        <begin position="12"/>
        <end position="248"/>
    </location>
</feature>
<dbReference type="InterPro" id="IPR027417">
    <property type="entry name" value="P-loop_NTPase"/>
</dbReference>
<evidence type="ECO:0000313" key="10">
    <source>
        <dbReference type="EMBL" id="AKU15274.1"/>
    </source>
</evidence>
<dbReference type="KEGG" id="lmoi:VV02_04365"/>
<dbReference type="PROSITE" id="PS00211">
    <property type="entry name" value="ABC_TRANSPORTER_1"/>
    <property type="match status" value="1"/>
</dbReference>
<dbReference type="CDD" id="cd03216">
    <property type="entry name" value="ABC_Carb_Monos_I"/>
    <property type="match status" value="1"/>
</dbReference>
<dbReference type="GO" id="GO:0005886">
    <property type="term" value="C:plasma membrane"/>
    <property type="evidence" value="ECO:0007669"/>
    <property type="project" value="UniProtKB-SubCell"/>
</dbReference>
<dbReference type="EMBL" id="CP011112">
    <property type="protein sequence ID" value="AKU15274.1"/>
    <property type="molecule type" value="Genomic_DNA"/>
</dbReference>
<dbReference type="OrthoDB" id="39350at2"/>
<dbReference type="STRING" id="571913.VV02_04365"/>
<evidence type="ECO:0000256" key="8">
    <source>
        <dbReference type="ARBA" id="ARBA00023136"/>
    </source>
</evidence>
<dbReference type="PATRIC" id="fig|571913.6.peg.893"/>
<dbReference type="InterPro" id="IPR017871">
    <property type="entry name" value="ABC_transporter-like_CS"/>
</dbReference>
<dbReference type="PANTHER" id="PTHR43790:SF9">
    <property type="entry name" value="GALACTOFURANOSE TRANSPORTER ATP-BINDING PROTEIN YTFR"/>
    <property type="match status" value="1"/>
</dbReference>
<dbReference type="Proteomes" id="UP000066480">
    <property type="component" value="Chromosome"/>
</dbReference>
<dbReference type="InterPro" id="IPR003593">
    <property type="entry name" value="AAA+_ATPase"/>
</dbReference>
<dbReference type="InterPro" id="IPR050107">
    <property type="entry name" value="ABC_carbohydrate_import_ATPase"/>
</dbReference>
<comment type="subcellular location">
    <subcellularLocation>
        <location evidence="1">Cell membrane</location>
        <topology evidence="1">Peripheral membrane protein</topology>
    </subcellularLocation>
</comment>
<evidence type="ECO:0000259" key="9">
    <source>
        <dbReference type="PROSITE" id="PS50893"/>
    </source>
</evidence>
<dbReference type="PANTHER" id="PTHR43790">
    <property type="entry name" value="CARBOHYDRATE TRANSPORT ATP-BINDING PROTEIN MG119-RELATED"/>
    <property type="match status" value="1"/>
</dbReference>
<protein>
    <submittedName>
        <fullName evidence="10">Sugar ABC transporter ATPase</fullName>
    </submittedName>
</protein>
<proteinExistence type="predicted"/>
<dbReference type="RefSeq" id="WP_052590134.1">
    <property type="nucleotide sequence ID" value="NZ_CP011112.1"/>
</dbReference>
<dbReference type="SMART" id="SM00382">
    <property type="entry name" value="AAA"/>
    <property type="match status" value="2"/>
</dbReference>
<keyword evidence="8" id="KW-0472">Membrane</keyword>
<dbReference type="SUPFAM" id="SSF52540">
    <property type="entry name" value="P-loop containing nucleoside triphosphate hydrolases"/>
    <property type="match status" value="2"/>
</dbReference>
<evidence type="ECO:0000256" key="1">
    <source>
        <dbReference type="ARBA" id="ARBA00004202"/>
    </source>
</evidence>
<evidence type="ECO:0000256" key="7">
    <source>
        <dbReference type="ARBA" id="ARBA00022967"/>
    </source>
</evidence>
<name>A0A0K1JEZ7_9MICO</name>
<reference evidence="10 11" key="1">
    <citation type="submission" date="2015-03" db="EMBL/GenBank/DDBJ databases">
        <title>Luteipulveratus halotolerans sp. nov., a novel actinobacterium (Dermacoccaceae) from Sarawak, Malaysia.</title>
        <authorList>
            <person name="Juboi H."/>
            <person name="Basik A."/>
            <person name="Shamsul S.S."/>
            <person name="Arnold P."/>
            <person name="Schmitt E.K."/>
            <person name="Sanglier J.-J."/>
            <person name="Yeo T."/>
        </authorList>
    </citation>
    <scope>NUCLEOTIDE SEQUENCE [LARGE SCALE GENOMIC DNA]</scope>
    <source>
        <strain evidence="10 11">MN07-A0370</strain>
    </source>
</reference>
<evidence type="ECO:0000313" key="11">
    <source>
        <dbReference type="Proteomes" id="UP000066480"/>
    </source>
</evidence>